<dbReference type="EMBL" id="JANBUP010001383">
    <property type="protein sequence ID" value="KAJ2806113.1"/>
    <property type="molecule type" value="Genomic_DNA"/>
</dbReference>
<sequence>MSTKADIRQRFKELEGRIDGLVQRIRPTDQRSAQEPVSEPVYAPNKSEKMIQLTVPRISDLAEAVPEIRIPGMTPTSRPLVTPIIQSADSVASDSPAAIPEADDVRDATDELIAALEAPLVATGQMEAVALKKVSWGQWWMDVGAEDVRATIAARFIGPWFSRSVIGSASRVVIGGGVFPDSEYSRVILAYVTVSQSAVSDISAWGCVVAVIGVLAGRGHADSPWALTLAARLVEQAVSLGQLDPQRALGAAGGRWAEYVQIACTVPERVANRIDPHSIPQALRPRAYFSRLARAAVQGAPEDAERVVELWAKLCRVGQVDVLCAELAAALATSAAACLASPGDGPRDGALWGLVPRARLLTRMPLPLRARVISGTVGQLDLMGSKYFGADPARSSKERIRFNHQLVLIMCVIMHDLLDDGSANATDEAVTSMLMQGGGTTSVRGSSIGTVQALGLSLQLLSGKYPAGAETSGLGGLLDVLPRRTFPGLLLSALTRVLIPAWSFTDAVVHARMDDIRPLTALILMCVGALSTEECTELSMSSEFGTAIPRFLDAPTPLVRLSGIIVADCIVGHAHATRSAGDDDGVIDFGLDDIIRDAQKTTQPVIRASAEYITETRRYARPIEQQWADDAENTEDDGGGGGGAMMGEAIEFMRAYNGIDEDEVVYAPRLASLTAEAELSSGYVKPRTPVFVRDCLAYLKNAKDDTERAQIGLFALASCIERATAKSVEEVWLQVANKVLHIYNRGPDHLDWAWDQERRKTLVALAIKMPELLGPFLADRSCDRNLTMKDREIVFSAIATACLQLPGLEDVAQGSSQGVAEIAAQILGSDAGAESGGGALGAGTVVRRSRRLDLVAKPSAGSPPSHLQSMQRKYASIVGPAFFFPLIAQYGRSDMTSSASDVRGDASQLERYV</sequence>
<proteinExistence type="predicted"/>
<evidence type="ECO:0000313" key="2">
    <source>
        <dbReference type="Proteomes" id="UP001140096"/>
    </source>
</evidence>
<dbReference type="Proteomes" id="UP001140096">
    <property type="component" value="Unassembled WGS sequence"/>
</dbReference>
<gene>
    <name evidence="1" type="primary">TEL2</name>
    <name evidence="1" type="ORF">H4S07_003876</name>
</gene>
<accession>A0ACC1LE20</accession>
<comment type="caution">
    <text evidence="1">The sequence shown here is derived from an EMBL/GenBank/DDBJ whole genome shotgun (WGS) entry which is preliminary data.</text>
</comment>
<protein>
    <submittedName>
        <fullName evidence="1">Telomere binding protein</fullName>
    </submittedName>
</protein>
<evidence type="ECO:0000313" key="1">
    <source>
        <dbReference type="EMBL" id="KAJ2806113.1"/>
    </source>
</evidence>
<feature type="non-terminal residue" evidence="1">
    <location>
        <position position="913"/>
    </location>
</feature>
<organism evidence="1 2">
    <name type="scientific">Coemansia furcata</name>
    <dbReference type="NCBI Taxonomy" id="417177"/>
    <lineage>
        <taxon>Eukaryota</taxon>
        <taxon>Fungi</taxon>
        <taxon>Fungi incertae sedis</taxon>
        <taxon>Zoopagomycota</taxon>
        <taxon>Kickxellomycotina</taxon>
        <taxon>Kickxellomycetes</taxon>
        <taxon>Kickxellales</taxon>
        <taxon>Kickxellaceae</taxon>
        <taxon>Coemansia</taxon>
    </lineage>
</organism>
<keyword evidence="2" id="KW-1185">Reference proteome</keyword>
<reference evidence="1" key="1">
    <citation type="submission" date="2022-07" db="EMBL/GenBank/DDBJ databases">
        <title>Phylogenomic reconstructions and comparative analyses of Kickxellomycotina fungi.</title>
        <authorList>
            <person name="Reynolds N.K."/>
            <person name="Stajich J.E."/>
            <person name="Barry K."/>
            <person name="Grigoriev I.V."/>
            <person name="Crous P."/>
            <person name="Smith M.E."/>
        </authorList>
    </citation>
    <scope>NUCLEOTIDE SEQUENCE</scope>
    <source>
        <strain evidence="1">CBS 102833</strain>
    </source>
</reference>
<name>A0ACC1LE20_9FUNG</name>